<reference evidence="2 3" key="1">
    <citation type="submission" date="2016-08" db="EMBL/GenBank/DDBJ databases">
        <title>A new outlook on sporulation: Clostridium algidixylanolyticum.</title>
        <authorList>
            <person name="Poppleton D.I."/>
            <person name="Gribaldo S."/>
        </authorList>
    </citation>
    <scope>NUCLEOTIDE SEQUENCE [LARGE SCALE GENOMIC DNA]</scope>
    <source>
        <strain evidence="2 3">SPL73</strain>
    </source>
</reference>
<dbReference type="Pfam" id="PF00583">
    <property type="entry name" value="Acetyltransf_1"/>
    <property type="match status" value="1"/>
</dbReference>
<feature type="domain" description="N-acetyltransferase" evidence="1">
    <location>
        <begin position="11"/>
        <end position="174"/>
    </location>
</feature>
<comment type="caution">
    <text evidence="2">The sequence shown here is derived from an EMBL/GenBank/DDBJ whole genome shotgun (WGS) entry which is preliminary data.</text>
</comment>
<evidence type="ECO:0000313" key="3">
    <source>
        <dbReference type="Proteomes" id="UP000284277"/>
    </source>
</evidence>
<dbReference type="AlphaFoldDB" id="A0A419TC13"/>
<name>A0A419TC13_9FIRM</name>
<dbReference type="Pfam" id="PF13302">
    <property type="entry name" value="Acetyltransf_3"/>
    <property type="match status" value="1"/>
</dbReference>
<feature type="domain" description="N-acetyltransferase" evidence="1">
    <location>
        <begin position="182"/>
        <end position="330"/>
    </location>
</feature>
<protein>
    <recommendedName>
        <fullName evidence="1">N-acetyltransferase domain-containing protein</fullName>
    </recommendedName>
</protein>
<dbReference type="PANTHER" id="PTHR43792">
    <property type="entry name" value="GNAT FAMILY, PUTATIVE (AFU_ORTHOLOGUE AFUA_3G00765)-RELATED-RELATED"/>
    <property type="match status" value="1"/>
</dbReference>
<dbReference type="EMBL" id="MCIA01000001">
    <property type="protein sequence ID" value="RKD34972.1"/>
    <property type="molecule type" value="Genomic_DNA"/>
</dbReference>
<evidence type="ECO:0000313" key="2">
    <source>
        <dbReference type="EMBL" id="RKD34972.1"/>
    </source>
</evidence>
<dbReference type="Gene3D" id="3.40.630.30">
    <property type="match status" value="2"/>
</dbReference>
<proteinExistence type="predicted"/>
<keyword evidence="3" id="KW-1185">Reference proteome</keyword>
<dbReference type="InterPro" id="IPR016181">
    <property type="entry name" value="Acyl_CoA_acyltransferase"/>
</dbReference>
<gene>
    <name evidence="2" type="ORF">BET01_01040</name>
</gene>
<dbReference type="SUPFAM" id="SSF55729">
    <property type="entry name" value="Acyl-CoA N-acyltransferases (Nat)"/>
    <property type="match status" value="2"/>
</dbReference>
<evidence type="ECO:0000259" key="1">
    <source>
        <dbReference type="PROSITE" id="PS51186"/>
    </source>
</evidence>
<dbReference type="PROSITE" id="PS51186">
    <property type="entry name" value="GNAT"/>
    <property type="match status" value="2"/>
</dbReference>
<accession>A0A419TC13</accession>
<sequence length="331" mass="37772">MREFFMKTERIGFSKWNEDDIDLAIQLWGDKEVTQFICATGMFTNEDVHQRLKTEIDNDEHLHIQYWPIFEPSTEELIGCCGIRPFQSEIYSYELGFHLCKKFWGMGYATEAAKAVIEYSFETLKAKKLYAGHHPQNKASAKLLTKLGFLYIGKNYYKPTGLYHPSYELVNNKETNIKAKEITISAENPFTTEAISLLNELSKCLQDITGDNGNSSFDANDVCNDKAIFVIARNQSGKAIGCGAFRPMNETTAEVKRMYAKEKGMGIGNKILSYLECQAVDMGYKSLRLETRVVNAKAVLFYRHNGYKEIPNYGKYENNINAICFEKDLST</sequence>
<dbReference type="OrthoDB" id="9798081at2"/>
<dbReference type="Proteomes" id="UP000284277">
    <property type="component" value="Unassembled WGS sequence"/>
</dbReference>
<organism evidence="2 3">
    <name type="scientific">Lacrimispora algidixylanolytica</name>
    <dbReference type="NCBI Taxonomy" id="94868"/>
    <lineage>
        <taxon>Bacteria</taxon>
        <taxon>Bacillati</taxon>
        <taxon>Bacillota</taxon>
        <taxon>Clostridia</taxon>
        <taxon>Lachnospirales</taxon>
        <taxon>Lachnospiraceae</taxon>
        <taxon>Lacrimispora</taxon>
    </lineage>
</organism>
<dbReference type="InterPro" id="IPR051531">
    <property type="entry name" value="N-acetyltransferase"/>
</dbReference>
<dbReference type="PANTHER" id="PTHR43792:SF1">
    <property type="entry name" value="N-ACETYLTRANSFERASE DOMAIN-CONTAINING PROTEIN"/>
    <property type="match status" value="1"/>
</dbReference>
<dbReference type="GO" id="GO:0016747">
    <property type="term" value="F:acyltransferase activity, transferring groups other than amino-acyl groups"/>
    <property type="evidence" value="ECO:0007669"/>
    <property type="project" value="InterPro"/>
</dbReference>
<dbReference type="InterPro" id="IPR000182">
    <property type="entry name" value="GNAT_dom"/>
</dbReference>